<evidence type="ECO:0000313" key="3">
    <source>
        <dbReference type="EMBL" id="MFD2093993.1"/>
    </source>
</evidence>
<evidence type="ECO:0000313" key="4">
    <source>
        <dbReference type="Proteomes" id="UP001597402"/>
    </source>
</evidence>
<proteinExistence type="predicted"/>
<dbReference type="Pfam" id="PF14362">
    <property type="entry name" value="DUF4407"/>
    <property type="match status" value="1"/>
</dbReference>
<keyword evidence="2" id="KW-1133">Transmembrane helix</keyword>
<dbReference type="EMBL" id="JBHUHP010000030">
    <property type="protein sequence ID" value="MFD2093993.1"/>
    <property type="molecule type" value="Genomic_DNA"/>
</dbReference>
<gene>
    <name evidence="3" type="ORF">ACFSHS_20700</name>
</gene>
<reference evidence="4" key="1">
    <citation type="journal article" date="2019" name="Int. J. Syst. Evol. Microbiol.">
        <title>The Global Catalogue of Microorganisms (GCM) 10K type strain sequencing project: providing services to taxonomists for standard genome sequencing and annotation.</title>
        <authorList>
            <consortium name="The Broad Institute Genomics Platform"/>
            <consortium name="The Broad Institute Genome Sequencing Center for Infectious Disease"/>
            <person name="Wu L."/>
            <person name="Ma J."/>
        </authorList>
    </citation>
    <scope>NUCLEOTIDE SEQUENCE [LARGE SCALE GENOMIC DNA]</scope>
    <source>
        <strain evidence="4">JCM 3338</strain>
    </source>
</reference>
<keyword evidence="2" id="KW-0472">Membrane</keyword>
<accession>A0ABW4XG71</accession>
<sequence>MRFRRGRIGNGMAELAGARPDVLAAAPGARARFVALGGVLLSTGGLAAVSAAFAVHMALGVWWPFALLVGLGWGAVVVNLDRMLLVGMAHDSSLKRNLVMAVPRVGLALVLGIVVATPLTLQVFHKEIDAEIVVMQAEAADAHRTSLEQDERFAHLPELEERIAVSESIVASGGVADTGLAVVRAEVTAKQAVLDQAVEVSRALEAKAQCELDGTCGTGEAGTGTAYVEARAAADAQAAVVDTARSELDAAVDAASAAESRSASLAASSLETDRAELTRLTAELDRLQGAFDAQNEGSGGILLRLEALDRLGDKNATLAAAQFMLSLLFMCVEVLPVLMKLLLNFSPPSAYDKLAALRDTGDVEIEELAQESRKTVAIAKEELLVLAEKERVDRQKEAILARRRAALAEVAARTQAPQQTPAAPAQVEEPSRAMWDTGPIRELARNAALRTVRTVRRRPEDRVPV</sequence>
<dbReference type="Proteomes" id="UP001597402">
    <property type="component" value="Unassembled WGS sequence"/>
</dbReference>
<keyword evidence="4" id="KW-1185">Reference proteome</keyword>
<protein>
    <submittedName>
        <fullName evidence="3">DUF4407 domain-containing protein</fullName>
    </submittedName>
</protein>
<evidence type="ECO:0000256" key="1">
    <source>
        <dbReference type="SAM" id="MobiDB-lite"/>
    </source>
</evidence>
<feature type="region of interest" description="Disordered" evidence="1">
    <location>
        <begin position="412"/>
        <end position="438"/>
    </location>
</feature>
<name>A0ABW4XG71_9ACTN</name>
<dbReference type="RefSeq" id="WP_376880299.1">
    <property type="nucleotide sequence ID" value="NZ_JBHUHP010000030.1"/>
</dbReference>
<dbReference type="InterPro" id="IPR025519">
    <property type="entry name" value="DUF4407"/>
</dbReference>
<feature type="compositionally biased region" description="Low complexity" evidence="1">
    <location>
        <begin position="412"/>
        <end position="428"/>
    </location>
</feature>
<keyword evidence="2" id="KW-0812">Transmembrane</keyword>
<feature type="transmembrane region" description="Helical" evidence="2">
    <location>
        <begin position="61"/>
        <end position="80"/>
    </location>
</feature>
<evidence type="ECO:0000256" key="2">
    <source>
        <dbReference type="SAM" id="Phobius"/>
    </source>
</evidence>
<feature type="transmembrane region" description="Helical" evidence="2">
    <location>
        <begin position="33"/>
        <end position="55"/>
    </location>
</feature>
<comment type="caution">
    <text evidence="3">The sequence shown here is derived from an EMBL/GenBank/DDBJ whole genome shotgun (WGS) entry which is preliminary data.</text>
</comment>
<feature type="transmembrane region" description="Helical" evidence="2">
    <location>
        <begin position="101"/>
        <end position="121"/>
    </location>
</feature>
<organism evidence="3 4">
    <name type="scientific">Blastococcus deserti</name>
    <dbReference type="NCBI Taxonomy" id="2259033"/>
    <lineage>
        <taxon>Bacteria</taxon>
        <taxon>Bacillati</taxon>
        <taxon>Actinomycetota</taxon>
        <taxon>Actinomycetes</taxon>
        <taxon>Geodermatophilales</taxon>
        <taxon>Geodermatophilaceae</taxon>
        <taxon>Blastococcus</taxon>
    </lineage>
</organism>